<name>A0A0U9HAX8_9BACI</name>
<gene>
    <name evidence="1" type="ORF">OPHB3_3867</name>
</gene>
<reference evidence="2" key="1">
    <citation type="submission" date="2015-07" db="EMBL/GenBank/DDBJ databases">
        <title>Draft Genome Sequence of Oceanobacillus picturae Heshi-B3 that Was Isolated from Fermented Rice Bran with Aging Salted Mackerel, Which Was Named Heshiko as Traditional Fermented Seafood in Japan.</title>
        <authorList>
            <person name="Akuzawa S."/>
            <person name="Nakagawa J."/>
            <person name="Kanekatsu T."/>
            <person name="Kanesaki Y."/>
            <person name="Suzuki T."/>
        </authorList>
    </citation>
    <scope>NUCLEOTIDE SEQUENCE [LARGE SCALE GENOMIC DNA]</scope>
    <source>
        <strain evidence="2">Heshi-B3</strain>
    </source>
</reference>
<dbReference type="AlphaFoldDB" id="A0A0U9HAX8"/>
<dbReference type="GO" id="GO:0016787">
    <property type="term" value="F:hydrolase activity"/>
    <property type="evidence" value="ECO:0007669"/>
    <property type="project" value="UniProtKB-KW"/>
</dbReference>
<evidence type="ECO:0000313" key="2">
    <source>
        <dbReference type="Proteomes" id="UP000052946"/>
    </source>
</evidence>
<protein>
    <submittedName>
        <fullName evidence="1">Glycoside hydrolase</fullName>
    </submittedName>
</protein>
<reference evidence="1 2" key="2">
    <citation type="journal article" date="2016" name="Genome Announc.">
        <title>Draft Genome Sequence of Oceanobacillus picturae Heshi-B3, Isolated from Fermented Rice Bran in a Traditional Japanese Seafood Dish.</title>
        <authorList>
            <person name="Akuzawa S."/>
            <person name="Nagaoka J."/>
            <person name="Kanekatsu M."/>
            <person name="Kanesaki Y."/>
            <person name="Suzuki T."/>
        </authorList>
    </citation>
    <scope>NUCLEOTIDE SEQUENCE [LARGE SCALE GENOMIC DNA]</scope>
    <source>
        <strain evidence="1 2">Heshi-B3</strain>
    </source>
</reference>
<sequence length="65" mass="7749">MYNIKNRIDSMIKIKTKNNKPIFKDILLNIIDLTTTNKLLYPKYQVRDIINKNERDDSIPKKTVI</sequence>
<dbReference type="Proteomes" id="UP000052946">
    <property type="component" value="Unassembled WGS sequence"/>
</dbReference>
<keyword evidence="1" id="KW-0378">Hydrolase</keyword>
<comment type="caution">
    <text evidence="1">The sequence shown here is derived from an EMBL/GenBank/DDBJ whole genome shotgun (WGS) entry which is preliminary data.</text>
</comment>
<organism evidence="1 2">
    <name type="scientific">Oceanobacillus picturae</name>
    <dbReference type="NCBI Taxonomy" id="171693"/>
    <lineage>
        <taxon>Bacteria</taxon>
        <taxon>Bacillati</taxon>
        <taxon>Bacillota</taxon>
        <taxon>Bacilli</taxon>
        <taxon>Bacillales</taxon>
        <taxon>Bacillaceae</taxon>
        <taxon>Oceanobacillus</taxon>
    </lineage>
</organism>
<evidence type="ECO:0000313" key="1">
    <source>
        <dbReference type="EMBL" id="GAQ19882.1"/>
    </source>
</evidence>
<accession>A0A0U9HAX8</accession>
<dbReference type="EMBL" id="BBXV01000077">
    <property type="protein sequence ID" value="GAQ19882.1"/>
    <property type="molecule type" value="Genomic_DNA"/>
</dbReference>
<proteinExistence type="predicted"/>